<feature type="domain" description="CHAT" evidence="1">
    <location>
        <begin position="727"/>
        <end position="1008"/>
    </location>
</feature>
<dbReference type="SUPFAM" id="SSF48452">
    <property type="entry name" value="TPR-like"/>
    <property type="match status" value="3"/>
</dbReference>
<dbReference type="InterPro" id="IPR011990">
    <property type="entry name" value="TPR-like_helical_dom_sf"/>
</dbReference>
<dbReference type="Pfam" id="PF12770">
    <property type="entry name" value="CHAT"/>
    <property type="match status" value="1"/>
</dbReference>
<dbReference type="InterPro" id="IPR024983">
    <property type="entry name" value="CHAT_dom"/>
</dbReference>
<organism evidence="2 3">
    <name type="scientific">Trichoderma harzianum CBS 226.95</name>
    <dbReference type="NCBI Taxonomy" id="983964"/>
    <lineage>
        <taxon>Eukaryota</taxon>
        <taxon>Fungi</taxon>
        <taxon>Dikarya</taxon>
        <taxon>Ascomycota</taxon>
        <taxon>Pezizomycotina</taxon>
        <taxon>Sordariomycetes</taxon>
        <taxon>Hypocreomycetidae</taxon>
        <taxon>Hypocreales</taxon>
        <taxon>Hypocreaceae</taxon>
        <taxon>Trichoderma</taxon>
    </lineage>
</organism>
<dbReference type="RefSeq" id="XP_024771640.1">
    <property type="nucleotide sequence ID" value="XM_024924333.1"/>
</dbReference>
<proteinExistence type="predicted"/>
<dbReference type="PANTHER" id="PTHR19959">
    <property type="entry name" value="KINESIN LIGHT CHAIN"/>
    <property type="match status" value="1"/>
</dbReference>
<name>A0A2T4A4R7_TRIHA</name>
<evidence type="ECO:0000313" key="2">
    <source>
        <dbReference type="EMBL" id="PTB51963.1"/>
    </source>
</evidence>
<protein>
    <recommendedName>
        <fullName evidence="1">CHAT domain-containing protein</fullName>
    </recommendedName>
</protein>
<evidence type="ECO:0000259" key="1">
    <source>
        <dbReference type="Pfam" id="PF12770"/>
    </source>
</evidence>
<accession>A0A2T4A4R7</accession>
<gene>
    <name evidence="2" type="ORF">M431DRAFT_92242</name>
</gene>
<dbReference type="Proteomes" id="UP000241690">
    <property type="component" value="Unassembled WGS sequence"/>
</dbReference>
<dbReference type="Gene3D" id="1.25.40.10">
    <property type="entry name" value="Tetratricopeptide repeat domain"/>
    <property type="match status" value="3"/>
</dbReference>
<dbReference type="STRING" id="983964.A0A2T4A4R7"/>
<dbReference type="GeneID" id="36632916"/>
<keyword evidence="3" id="KW-1185">Reference proteome</keyword>
<evidence type="ECO:0000313" key="3">
    <source>
        <dbReference type="Proteomes" id="UP000241690"/>
    </source>
</evidence>
<dbReference type="AlphaFoldDB" id="A0A2T4A4R7"/>
<reference evidence="2 3" key="1">
    <citation type="submission" date="2016-07" db="EMBL/GenBank/DDBJ databases">
        <title>Multiple horizontal gene transfer events from other fungi enriched the ability of initially mycotrophic Trichoderma (Ascomycota) to feed on dead plant biomass.</title>
        <authorList>
            <consortium name="DOE Joint Genome Institute"/>
            <person name="Aerts A."/>
            <person name="Atanasova L."/>
            <person name="Chenthamara K."/>
            <person name="Zhang J."/>
            <person name="Grujic M."/>
            <person name="Henrissat B."/>
            <person name="Kuo A."/>
            <person name="Salamov A."/>
            <person name="Lipzen A."/>
            <person name="Labutti K."/>
            <person name="Barry K."/>
            <person name="Miao Y."/>
            <person name="Rahimi M.J."/>
            <person name="Shen Q."/>
            <person name="Grigoriev I.V."/>
            <person name="Kubicek C.P."/>
            <person name="Druzhinina I.S."/>
        </authorList>
    </citation>
    <scope>NUCLEOTIDE SEQUENCE [LARGE SCALE GENOMIC DNA]</scope>
    <source>
        <strain evidence="2 3">CBS 226.95</strain>
    </source>
</reference>
<sequence>MASTLQKELKEIPNDSGDRSNILHKLGVVLRDRSRLTGSFEDFKTATSYFQEAVESMPVSHPDRKRRLCNLAMQRFDIYYKTTIPTTEEEVAAISALQAAVDATLPQDPDRAVMLNNLGLVLLQRGRASDSPHDLRKAVQKLQEAVDATPANHHDHDERSELLDMLGNLLLDEYKKTRTIDDLDGAIKGFRDAVEATPMAHSDRPRRLSNLGVWLSEKYSLTSKPKDLEEAIILSQQAVDTTPLQSSLRAEVLSNLGIRLSERYRQAGHQDDLNEAIRHLRDATSTCTPPSKDLDRAGLYTNLGLLLYHKYNTTQEMDHLDQAIDCCQKAVDVTPDGAKVRAKVLTHLGIMLGARYKRTEVPQDLEDAISRSLQAVEEKSDHPDTAACLNNLALHLGTKYDKTRNFGILEETIRYHKKAMEGTPQDHSDYAIWANNLGMRLAELYERTQSEEDLESAVSNLTEAVTMNAGLPIERIMAARSLGAAMIDKSRWVEALDTYNIAFQVLQTLHLRALPRTDQQWILGNLSGLSSNAASCILQVKRPASEALQFLEASRCVIAGFAINSRTDVTELRAKDQDLCNKYESCRDVISRWERYQEAIPDGLNKMNSQDSVSLPEKLKELGDIEKRIRQIPGLQRFQLPLSSQEMMDLAKRGPIITLNVSKIRSDAIIVTSTDIWPIHLPGLHQDRVDKISAVFLGARPRSFRDTAVMSTGDTTWISEKERLQEDLLWLWKCCVCPVLDEVDDLKPKRVWWSAGGSAGRLPFHAAGDHSRNSNSNTISRVVSSYTSTLKALKYSMEMPGSKASTGRMLLIDMPETPGYDDLNTTHEVAVITSQFGHRVTHLKSCSKSDVIANLSNSKFVHFACHGTSDPHDPSESGLVLLEEDAPALLTIGELDRINMQNAEIAYLSACSTAELSVGELLDEAIHISNSFQMLGFKHVVGTMWSADDHAAGVVARQFYTQLLGGDEEDQDEHQVAQVLHRAVCNFRKKAGVREDILLWGSFIHIGA</sequence>
<dbReference type="PANTHER" id="PTHR19959:SF119">
    <property type="entry name" value="FUNGAL LIPASE-LIKE DOMAIN-CONTAINING PROTEIN"/>
    <property type="match status" value="1"/>
</dbReference>
<dbReference type="EMBL" id="KZ679685">
    <property type="protein sequence ID" value="PTB51963.1"/>
    <property type="molecule type" value="Genomic_DNA"/>
</dbReference>